<evidence type="ECO:0000313" key="2">
    <source>
        <dbReference type="EMBL" id="MCI07947.1"/>
    </source>
</evidence>
<evidence type="ECO:0000313" key="3">
    <source>
        <dbReference type="Proteomes" id="UP000265520"/>
    </source>
</evidence>
<dbReference type="EMBL" id="LXQA010067237">
    <property type="protein sequence ID" value="MCI07947.1"/>
    <property type="molecule type" value="Genomic_DNA"/>
</dbReference>
<comment type="caution">
    <text evidence="2">The sequence shown here is derived from an EMBL/GenBank/DDBJ whole genome shotgun (WGS) entry which is preliminary data.</text>
</comment>
<dbReference type="InterPro" id="IPR044790">
    <property type="entry name" value="MD26C-like"/>
</dbReference>
<feature type="non-terminal residue" evidence="2">
    <location>
        <position position="1"/>
    </location>
</feature>
<reference evidence="2 3" key="1">
    <citation type="journal article" date="2018" name="Front. Plant Sci.">
        <title>Red Clover (Trifolium pratense) and Zigzag Clover (T. medium) - A Picture of Genomic Similarities and Differences.</title>
        <authorList>
            <person name="Dluhosova J."/>
            <person name="Istvanek J."/>
            <person name="Nedelnik J."/>
            <person name="Repkova J."/>
        </authorList>
    </citation>
    <scope>NUCLEOTIDE SEQUENCE [LARGE SCALE GENOMIC DNA]</scope>
    <source>
        <strain evidence="3">cv. 10/8</strain>
        <tissue evidence="2">Leaf</tissue>
    </source>
</reference>
<feature type="region of interest" description="Disordered" evidence="1">
    <location>
        <begin position="1"/>
        <end position="89"/>
    </location>
</feature>
<evidence type="ECO:0000256" key="1">
    <source>
        <dbReference type="SAM" id="MobiDB-lite"/>
    </source>
</evidence>
<sequence>IPDFAYSPNPHNGSSGSDRNNSEVEPKPKPKPVPRKDPPPKLRPSPPVTAPTNATQNVMDIHELPKSKAKNGYFPKNRGGGSSQGRQHW</sequence>
<feature type="compositionally biased region" description="Basic and acidic residues" evidence="1">
    <location>
        <begin position="20"/>
        <end position="40"/>
    </location>
</feature>
<dbReference type="AlphaFoldDB" id="A0A392P874"/>
<feature type="compositionally biased region" description="Polar residues" evidence="1">
    <location>
        <begin position="9"/>
        <end position="19"/>
    </location>
</feature>
<organism evidence="2 3">
    <name type="scientific">Trifolium medium</name>
    <dbReference type="NCBI Taxonomy" id="97028"/>
    <lineage>
        <taxon>Eukaryota</taxon>
        <taxon>Viridiplantae</taxon>
        <taxon>Streptophyta</taxon>
        <taxon>Embryophyta</taxon>
        <taxon>Tracheophyta</taxon>
        <taxon>Spermatophyta</taxon>
        <taxon>Magnoliopsida</taxon>
        <taxon>eudicotyledons</taxon>
        <taxon>Gunneridae</taxon>
        <taxon>Pentapetalae</taxon>
        <taxon>rosids</taxon>
        <taxon>fabids</taxon>
        <taxon>Fabales</taxon>
        <taxon>Fabaceae</taxon>
        <taxon>Papilionoideae</taxon>
        <taxon>50 kb inversion clade</taxon>
        <taxon>NPAAA clade</taxon>
        <taxon>Hologalegina</taxon>
        <taxon>IRL clade</taxon>
        <taxon>Trifolieae</taxon>
        <taxon>Trifolium</taxon>
    </lineage>
</organism>
<keyword evidence="3" id="KW-1185">Reference proteome</keyword>
<dbReference type="Proteomes" id="UP000265520">
    <property type="component" value="Unassembled WGS sequence"/>
</dbReference>
<name>A0A392P874_9FABA</name>
<dbReference type="PANTHER" id="PTHR47210:SF1">
    <property type="entry name" value="MEDIATOR OF RNA POLYMERASE II TRANSCRIPTION SUBUNIT 26C-RELATED"/>
    <property type="match status" value="1"/>
</dbReference>
<accession>A0A392P874</accession>
<dbReference type="PANTHER" id="PTHR47210">
    <property type="entry name" value="MEDIATOR OF RNA POLYMERASE II TRANSCRIPTION SUBUNIT 26C-RELATED"/>
    <property type="match status" value="1"/>
</dbReference>
<protein>
    <submittedName>
        <fullName evidence="2">Putative mediator of RNA polymerase II transcription</fullName>
    </submittedName>
</protein>
<proteinExistence type="predicted"/>